<feature type="non-terminal residue" evidence="1">
    <location>
        <position position="498"/>
    </location>
</feature>
<protein>
    <submittedName>
        <fullName evidence="1">rRNA biogenesis protein rrp5</fullName>
    </submittedName>
</protein>
<dbReference type="Proteomes" id="UP001150603">
    <property type="component" value="Unassembled WGS sequence"/>
</dbReference>
<comment type="caution">
    <text evidence="1">The sequence shown here is derived from an EMBL/GenBank/DDBJ whole genome shotgun (WGS) entry which is preliminary data.</text>
</comment>
<accession>A0ACC1J3I6</accession>
<reference evidence="1" key="1">
    <citation type="submission" date="2022-07" db="EMBL/GenBank/DDBJ databases">
        <title>Phylogenomic reconstructions and comparative analyses of Kickxellomycotina fungi.</title>
        <authorList>
            <person name="Reynolds N.K."/>
            <person name="Stajich J.E."/>
            <person name="Barry K."/>
            <person name="Grigoriev I.V."/>
            <person name="Crous P."/>
            <person name="Smith M.E."/>
        </authorList>
    </citation>
    <scope>NUCLEOTIDE SEQUENCE</scope>
    <source>
        <strain evidence="1">NRRL 5244</strain>
    </source>
</reference>
<keyword evidence="2" id="KW-1185">Reference proteome</keyword>
<sequence length="498" mass="53887">MAQGNDSDDEDNEDDGLDLGSRFFVGQYVKCVVSEINQTDAFGKPKTRVELSLMPSDVNERIDVDDICEGLVLSASVKSVEDRGYVLNTGLANSKMAAFLPTKEAHKWLERWMPAQGELKVGQVVEASVAKITDGRRSLQMTLDPETVAEATPKDTFKTMASVQPGQLVSATIMKVWDRGLSLRFMGFYDCSADLVSIGMTGALEKHDITKKYDLGKVVKARVVYVSLTTASKTILVSLLPHVVEMSPRPGVTGYEVPAAVKLATGMPATDSPMTTTKFSPTDLRSLWPIPYGTVLDECSVVGVNPHLGLTLAVPGVETVRCIARKNDLVDNKDLVPALNRNSGPFKVGSVHRVRVLGYEAMSGLVHVTLKASVVDEPMFRVEDVVPGAVITGTVRRLKDNRLIVAVSPRLTGAVASDQLSDTHLKHPELVFKADQPVACRVLSVHAKKNDIKLTCRKSLVQSKLPVVTGFTAERGAVPGVITHATVVHHMKNGILVS</sequence>
<evidence type="ECO:0000313" key="2">
    <source>
        <dbReference type="Proteomes" id="UP001150603"/>
    </source>
</evidence>
<name>A0ACC1J3I6_9FUNG</name>
<dbReference type="EMBL" id="JANBPW010003980">
    <property type="protein sequence ID" value="KAJ1936156.1"/>
    <property type="molecule type" value="Genomic_DNA"/>
</dbReference>
<organism evidence="1 2">
    <name type="scientific">Linderina macrospora</name>
    <dbReference type="NCBI Taxonomy" id="4868"/>
    <lineage>
        <taxon>Eukaryota</taxon>
        <taxon>Fungi</taxon>
        <taxon>Fungi incertae sedis</taxon>
        <taxon>Zoopagomycota</taxon>
        <taxon>Kickxellomycotina</taxon>
        <taxon>Kickxellomycetes</taxon>
        <taxon>Kickxellales</taxon>
        <taxon>Kickxellaceae</taxon>
        <taxon>Linderina</taxon>
    </lineage>
</organism>
<gene>
    <name evidence="1" type="primary">RRP5_2</name>
    <name evidence="1" type="ORF">FBU59_005147</name>
</gene>
<proteinExistence type="predicted"/>
<evidence type="ECO:0000313" key="1">
    <source>
        <dbReference type="EMBL" id="KAJ1936156.1"/>
    </source>
</evidence>